<evidence type="ECO:0000256" key="2">
    <source>
        <dbReference type="ARBA" id="ARBA00022692"/>
    </source>
</evidence>
<accession>A0A8I6RLG0</accession>
<dbReference type="GO" id="GO:0016020">
    <property type="term" value="C:membrane"/>
    <property type="evidence" value="ECO:0007669"/>
    <property type="project" value="UniProtKB-SubCell"/>
</dbReference>
<comment type="subcellular location">
    <subcellularLocation>
        <location evidence="1">Membrane</location>
        <topology evidence="1">Multi-pass membrane protein</topology>
    </subcellularLocation>
</comment>
<evidence type="ECO:0000256" key="4">
    <source>
        <dbReference type="ARBA" id="ARBA00023136"/>
    </source>
</evidence>
<dbReference type="AlphaFoldDB" id="A0A8I6RLG0"/>
<keyword evidence="4 5" id="KW-0472">Membrane</keyword>
<dbReference type="OrthoDB" id="430821at2759"/>
<keyword evidence="7" id="KW-1185">Reference proteome</keyword>
<evidence type="ECO:0000256" key="3">
    <source>
        <dbReference type="ARBA" id="ARBA00022989"/>
    </source>
</evidence>
<dbReference type="OMA" id="LAAFRWC"/>
<protein>
    <recommendedName>
        <fullName evidence="8">Transmembrane protein 65</fullName>
    </recommendedName>
</protein>
<evidence type="ECO:0008006" key="8">
    <source>
        <dbReference type="Google" id="ProtNLM"/>
    </source>
</evidence>
<keyword evidence="3 5" id="KW-1133">Transmembrane helix</keyword>
<dbReference type="Pfam" id="PF10507">
    <property type="entry name" value="TMEM65"/>
    <property type="match status" value="1"/>
</dbReference>
<evidence type="ECO:0000313" key="7">
    <source>
        <dbReference type="Proteomes" id="UP000494040"/>
    </source>
</evidence>
<dbReference type="KEGG" id="clec:106664403"/>
<evidence type="ECO:0000256" key="5">
    <source>
        <dbReference type="SAM" id="Phobius"/>
    </source>
</evidence>
<dbReference type="PANTHER" id="PTHR21706">
    <property type="entry name" value="TRANSMEMBRANE PROTEIN 65"/>
    <property type="match status" value="1"/>
</dbReference>
<sequence length="269" mass="29948">MSCRIAFKGFGIRDVLSRVYAERNVKRYHLSSRLFPSERLKNNAPPLTNATAKTLVMKLTEKERTILQFALKEFEAELRKEEYRGQLAGFRWRSKFGRPTKCTNLGDVDPTGSYCPLPEDWLSKKCEENPQNVTQPTTPQLFQVLVHNAIPFVGFGFLDNFVMIICGDYIEFKLGSLLVMSTMAAAALGNTLSDVLGIGSAYYVELAALKIGFKPPDLCPIQLAMSCSKMASNLGRVVGVTIGCLLGMLPLLFINTNEEDKTKTKTKTT</sequence>
<dbReference type="Proteomes" id="UP000494040">
    <property type="component" value="Unassembled WGS sequence"/>
</dbReference>
<reference evidence="6" key="1">
    <citation type="submission" date="2022-01" db="UniProtKB">
        <authorList>
            <consortium name="EnsemblMetazoa"/>
        </authorList>
    </citation>
    <scope>IDENTIFICATION</scope>
</reference>
<keyword evidence="2 5" id="KW-0812">Transmembrane</keyword>
<feature type="transmembrane region" description="Helical" evidence="5">
    <location>
        <begin position="234"/>
        <end position="254"/>
    </location>
</feature>
<dbReference type="EnsemblMetazoa" id="XM_014390092.2">
    <property type="protein sequence ID" value="XP_014245578.1"/>
    <property type="gene ID" value="LOC106664403"/>
</dbReference>
<dbReference type="InterPro" id="IPR019537">
    <property type="entry name" value="TMEM65"/>
</dbReference>
<dbReference type="RefSeq" id="XP_014245578.1">
    <property type="nucleotide sequence ID" value="XM_014390092.2"/>
</dbReference>
<dbReference type="GO" id="GO:0005739">
    <property type="term" value="C:mitochondrion"/>
    <property type="evidence" value="ECO:0007669"/>
    <property type="project" value="TreeGrafter"/>
</dbReference>
<evidence type="ECO:0000256" key="1">
    <source>
        <dbReference type="ARBA" id="ARBA00004141"/>
    </source>
</evidence>
<dbReference type="GeneID" id="106664403"/>
<organism evidence="6 7">
    <name type="scientific">Cimex lectularius</name>
    <name type="common">Bed bug</name>
    <name type="synonym">Acanthia lectularia</name>
    <dbReference type="NCBI Taxonomy" id="79782"/>
    <lineage>
        <taxon>Eukaryota</taxon>
        <taxon>Metazoa</taxon>
        <taxon>Ecdysozoa</taxon>
        <taxon>Arthropoda</taxon>
        <taxon>Hexapoda</taxon>
        <taxon>Insecta</taxon>
        <taxon>Pterygota</taxon>
        <taxon>Neoptera</taxon>
        <taxon>Paraneoptera</taxon>
        <taxon>Hemiptera</taxon>
        <taxon>Heteroptera</taxon>
        <taxon>Panheteroptera</taxon>
        <taxon>Cimicomorpha</taxon>
        <taxon>Cimicidae</taxon>
        <taxon>Cimex</taxon>
    </lineage>
</organism>
<dbReference type="PANTHER" id="PTHR21706:SF15">
    <property type="entry name" value="TRANSMEMBRANE PROTEIN 65"/>
    <property type="match status" value="1"/>
</dbReference>
<proteinExistence type="predicted"/>
<name>A0A8I6RLG0_CIMLE</name>
<evidence type="ECO:0000313" key="6">
    <source>
        <dbReference type="EnsemblMetazoa" id="XP_014245578.1"/>
    </source>
</evidence>